<dbReference type="InterPro" id="IPR006311">
    <property type="entry name" value="TAT_signal"/>
</dbReference>
<organism evidence="7 8">
    <name type="scientific">Paractinoplanes toevensis</name>
    <dbReference type="NCBI Taxonomy" id="571911"/>
    <lineage>
        <taxon>Bacteria</taxon>
        <taxon>Bacillati</taxon>
        <taxon>Actinomycetota</taxon>
        <taxon>Actinomycetes</taxon>
        <taxon>Micromonosporales</taxon>
        <taxon>Micromonosporaceae</taxon>
        <taxon>Paractinoplanes</taxon>
    </lineage>
</organism>
<evidence type="ECO:0000256" key="1">
    <source>
        <dbReference type="ARBA" id="ARBA00007074"/>
    </source>
</evidence>
<dbReference type="Gene3D" id="3.90.1720.10">
    <property type="entry name" value="endopeptidase domain like (from Nostoc punctiforme)"/>
    <property type="match status" value="1"/>
</dbReference>
<dbReference type="PANTHER" id="PTHR47359">
    <property type="entry name" value="PEPTIDOGLYCAN DL-ENDOPEPTIDASE CWLO"/>
    <property type="match status" value="1"/>
</dbReference>
<evidence type="ECO:0000256" key="2">
    <source>
        <dbReference type="ARBA" id="ARBA00022670"/>
    </source>
</evidence>
<dbReference type="Pfam" id="PF00877">
    <property type="entry name" value="NLPC_P60"/>
    <property type="match status" value="1"/>
</dbReference>
<dbReference type="GO" id="GO:0008234">
    <property type="term" value="F:cysteine-type peptidase activity"/>
    <property type="evidence" value="ECO:0007669"/>
    <property type="project" value="UniProtKB-KW"/>
</dbReference>
<dbReference type="InterPro" id="IPR038765">
    <property type="entry name" value="Papain-like_cys_pep_sf"/>
</dbReference>
<evidence type="ECO:0000256" key="4">
    <source>
        <dbReference type="ARBA" id="ARBA00022807"/>
    </source>
</evidence>
<dbReference type="InterPro" id="IPR051794">
    <property type="entry name" value="PG_Endopeptidase_C40"/>
</dbReference>
<dbReference type="Proteomes" id="UP000677082">
    <property type="component" value="Unassembled WGS sequence"/>
</dbReference>
<feature type="signal peptide" evidence="5">
    <location>
        <begin position="1"/>
        <end position="40"/>
    </location>
</feature>
<keyword evidence="5" id="KW-0732">Signal</keyword>
<evidence type="ECO:0000256" key="3">
    <source>
        <dbReference type="ARBA" id="ARBA00022801"/>
    </source>
</evidence>
<name>A0A919TGM4_9ACTN</name>
<accession>A0A919TGM4</accession>
<dbReference type="PROSITE" id="PS51318">
    <property type="entry name" value="TAT"/>
    <property type="match status" value="1"/>
</dbReference>
<keyword evidence="4" id="KW-0788">Thiol protease</keyword>
<protein>
    <recommendedName>
        <fullName evidence="6">NlpC/P60 domain-containing protein</fullName>
    </recommendedName>
</protein>
<dbReference type="InterPro" id="IPR000064">
    <property type="entry name" value="NLP_P60_dom"/>
</dbReference>
<dbReference type="SUPFAM" id="SSF54001">
    <property type="entry name" value="Cysteine proteinases"/>
    <property type="match status" value="1"/>
</dbReference>
<keyword evidence="2" id="KW-0645">Protease</keyword>
<comment type="similarity">
    <text evidence="1">Belongs to the peptidase C40 family.</text>
</comment>
<sequence length="273" mass="29117">MHEHNSSRRRRLSVGTGTAALSLGLCLCAGQLMAPTAASAATTATPVVAAVQAAAKVTPAVSINSTTRTIKWGSKVKVTARVYNPKTGKAVTTGYVRLEGNRGGAWTSWGQVKVNSNGAVNLYAKPLATINYRAVFLGNGEYNVKYTKGYRFTVKASGAKVLAEAKSHTGALYKFAAEGPKRFDCSGFTKYVYKKTTGKALPHKANTQQKYGKAVSKSNKQVGDLIVFRSGSYGYHAGIYAGGGYMYDSPHTGARVGKHKIYGSNYVVRRLVA</sequence>
<evidence type="ECO:0000256" key="5">
    <source>
        <dbReference type="SAM" id="SignalP"/>
    </source>
</evidence>
<proteinExistence type="inferred from homology"/>
<comment type="caution">
    <text evidence="7">The sequence shown here is derived from an EMBL/GenBank/DDBJ whole genome shotgun (WGS) entry which is preliminary data.</text>
</comment>
<gene>
    <name evidence="7" type="ORF">Ato02nite_063540</name>
</gene>
<keyword evidence="3" id="KW-0378">Hydrolase</keyword>
<evidence type="ECO:0000313" key="7">
    <source>
        <dbReference type="EMBL" id="GIM94561.1"/>
    </source>
</evidence>
<dbReference type="AlphaFoldDB" id="A0A919TGM4"/>
<keyword evidence="8" id="KW-1185">Reference proteome</keyword>
<feature type="domain" description="NlpC/P60" evidence="6">
    <location>
        <begin position="155"/>
        <end position="273"/>
    </location>
</feature>
<dbReference type="PANTHER" id="PTHR47359:SF3">
    <property type="entry name" value="NLP_P60 DOMAIN-CONTAINING PROTEIN-RELATED"/>
    <property type="match status" value="1"/>
</dbReference>
<feature type="chain" id="PRO_5037117762" description="NlpC/P60 domain-containing protein" evidence="5">
    <location>
        <begin position="41"/>
        <end position="273"/>
    </location>
</feature>
<evidence type="ECO:0000259" key="6">
    <source>
        <dbReference type="PROSITE" id="PS51935"/>
    </source>
</evidence>
<dbReference type="EMBL" id="BOQN01000083">
    <property type="protein sequence ID" value="GIM94561.1"/>
    <property type="molecule type" value="Genomic_DNA"/>
</dbReference>
<dbReference type="PROSITE" id="PS51935">
    <property type="entry name" value="NLPC_P60"/>
    <property type="match status" value="1"/>
</dbReference>
<evidence type="ECO:0000313" key="8">
    <source>
        <dbReference type="Proteomes" id="UP000677082"/>
    </source>
</evidence>
<dbReference type="GO" id="GO:0006508">
    <property type="term" value="P:proteolysis"/>
    <property type="evidence" value="ECO:0007669"/>
    <property type="project" value="UniProtKB-KW"/>
</dbReference>
<reference evidence="7 8" key="1">
    <citation type="submission" date="2021-03" db="EMBL/GenBank/DDBJ databases">
        <title>Whole genome shotgun sequence of Actinoplanes toevensis NBRC 105298.</title>
        <authorList>
            <person name="Komaki H."/>
            <person name="Tamura T."/>
        </authorList>
    </citation>
    <scope>NUCLEOTIDE SEQUENCE [LARGE SCALE GENOMIC DNA]</scope>
    <source>
        <strain evidence="7 8">NBRC 105298</strain>
    </source>
</reference>